<evidence type="ECO:0000259" key="7">
    <source>
        <dbReference type="Pfam" id="PF18857"/>
    </source>
</evidence>
<feature type="region of interest" description="Disordered" evidence="4">
    <location>
        <begin position="396"/>
        <end position="466"/>
    </location>
</feature>
<keyword evidence="1" id="KW-0489">Methyltransferase</keyword>
<feature type="region of interest" description="Disordered" evidence="4">
    <location>
        <begin position="2873"/>
        <end position="2908"/>
    </location>
</feature>
<feature type="region of interest" description="Disordered" evidence="4">
    <location>
        <begin position="2406"/>
        <end position="2427"/>
    </location>
</feature>
<evidence type="ECO:0000313" key="8">
    <source>
        <dbReference type="EMBL" id="ANB54847.1"/>
    </source>
</evidence>
<feature type="region of interest" description="Disordered" evidence="4">
    <location>
        <begin position="1"/>
        <end position="22"/>
    </location>
</feature>
<dbReference type="CDD" id="cd02440">
    <property type="entry name" value="AdoMet_MTases"/>
    <property type="match status" value="1"/>
</dbReference>
<gene>
    <name evidence="8" type="ORF">WM43_20405</name>
</gene>
<feature type="compositionally biased region" description="Polar residues" evidence="4">
    <location>
        <begin position="669"/>
        <end position="678"/>
    </location>
</feature>
<dbReference type="PANTHER" id="PTHR34491">
    <property type="entry name" value="A-TYPE INCLUSION PROTEIN, PUTATIVE-RELATED"/>
    <property type="match status" value="1"/>
</dbReference>
<feature type="compositionally biased region" description="Basic and acidic residues" evidence="4">
    <location>
        <begin position="712"/>
        <end position="732"/>
    </location>
</feature>
<feature type="domain" description="Large polyvalent protein associated" evidence="7">
    <location>
        <begin position="3474"/>
        <end position="3647"/>
    </location>
</feature>
<evidence type="ECO:0000259" key="6">
    <source>
        <dbReference type="Pfam" id="PF18763"/>
    </source>
</evidence>
<feature type="region of interest" description="Disordered" evidence="4">
    <location>
        <begin position="2530"/>
        <end position="2553"/>
    </location>
</feature>
<evidence type="ECO:0000256" key="2">
    <source>
        <dbReference type="ARBA" id="ARBA00022679"/>
    </source>
</evidence>
<reference evidence="8 9" key="1">
    <citation type="journal article" date="2016" name="J. Clin. Microbiol.">
        <title>Detection and Whole-Genome Sequencing of Carbapenemase-Producing Aeromonas hydrophila Isolates from Routine Perirectal Surveillance Culture.</title>
        <authorList>
            <person name="Hughes H.Y."/>
            <person name="Conlan S.P."/>
            <person name="Lau A.F."/>
            <person name="Dekker J.P."/>
            <person name="Michelin A.V."/>
            <person name="Youn J.H."/>
            <person name="Henderson D.K."/>
            <person name="Frank K.M."/>
            <person name="Segre J.A."/>
            <person name="Palmore T.N."/>
        </authorList>
    </citation>
    <scope>NUCLEOTIDE SEQUENCE [LARGE SCALE GENOMIC DNA]</scope>
    <source>
        <strain evidence="8 9">AVNIH1</strain>
    </source>
</reference>
<feature type="region of interest" description="Disordered" evidence="4">
    <location>
        <begin position="1230"/>
        <end position="1254"/>
    </location>
</feature>
<dbReference type="PANTHER" id="PTHR34491:SF74">
    <property type="entry name" value="DUF4456 DOMAIN-CONTAINING PROTEIN"/>
    <property type="match status" value="1"/>
</dbReference>
<dbReference type="GO" id="GO:0032259">
    <property type="term" value="P:methylation"/>
    <property type="evidence" value="ECO:0007669"/>
    <property type="project" value="UniProtKB-KW"/>
</dbReference>
<feature type="compositionally biased region" description="Basic and acidic residues" evidence="4">
    <location>
        <begin position="2540"/>
        <end position="2553"/>
    </location>
</feature>
<dbReference type="Pfam" id="PF18857">
    <property type="entry name" value="LPD38"/>
    <property type="match status" value="1"/>
</dbReference>
<sequence>MDKPGLRDALPQPKLSDTRTDPFWSNLDSSLSAAAAPSAAQTPQRDLNVGLGDVARGVGAGALDLVGGIGELARQASQFGKENAGKQGGDYLEQARANMASKLSPVLDVVAGAGDLAKSGAESLTEGMSGDAKEAIGRSLIDETPEGRLTMGDGAGDIDVWAMKMAQGVGSMVPTLLAGGVTGVAAKASIGRAVTTSMLKRGATQEVAEAVAAKTVAKLATGAAATTGATGSVGSAGVNTRESVLGMSFDELSRSDTFRQAFTRIDQDQQTQHLSDEEKLSLAREETANVASRATMSDAKVWGAAAMGSVMGDAMLFKMLAGKAATGGVLKGAAKGAVGEGISETLEEGVQQYAVNESLNEVAAADIDPMKGVMSSAIEGGLIGMGAGGAVGAVGGARGGKHASQEDGVGTDPVSEPSAPVTEGAAGPAVDPNFASVPLEEGEQAPSASQAEGELNPLGPSASQFDELRDVPAYLRQDDTADRYKGMAADSEVQRALAGEFGQTVQELVASQMKAGDQGKSLYERAQAGELGLDPFAGNKSAQQVAMENQRLALPLKDVIFAGDANAKPKGEALAAPGDHDDHQAGPGPQFRGTERTRWQSGQEGDLLPPERDPRYYAAEALPGATIEGEGREVGTELPHRNVVYGTDGRPAQQQAANLAQRERELANQPPQIGQSDTIFAGGASGSDPRNSAYTPPKLSRDQVDGSLDTQSTRDPRSEVARSIEGAGKDTDSVFGPLQTLRITRKGKPFATEKEAAMASRKGQEMPVPLNGGGFGVAAIGEVQQAQAQQGGVKQPSSNSAQQDRQDGKTEIAQNGMVIVHGSGNPGMSEQDIQIVRASGQKQGKKGRVYGGFYGTSEQDAHQAQAYADMMGGTPTLYDVKIKPGTKVLHKQGDITRLSESYINELVSQGYGVVTGTDPRGQTEHVVIDKSAVASMAPRGAQATTSQVNDTNVADMRQPSDQPAASVSAETVPAPSATAGEASQLAPAIDTGYREVIPVKQPKTEVSNEPVTPVPAISSEGQRDQPGAGEPAAAGAGPAVAGLTDRAGSGDRADLAAPAPVPDGQQQDDPTLTAPASVAGAVVSGRIGEEELRDRDLLKEHGGHWKYRSAVGAGWFTANTKEAAIERAEEAYRKAVSKGEPVPTRDERFAQADAELFSEMDRRYGKMSTPELEAEYQRLGGEVGDLQKSGSGEFNGNGGRRTGAAVSNEGARQVGEERLRLGVYMKMRRDRDTAGSGAKSQQIEPANDWRGAKSATDYHAAKRRLFSGEMEFSEFQAMSRSALDNAPSLRAELEKKTKQDLLDQMSRFNAARYKNDKKAVVVEAAYNQLIGDLRWAANGDGNTISETYAIGGARQSIEDRVAKALDGLTPERYQQFVNKQRADVAKRDAELAATKEALRDPQTLEQFKTFLKYRSLDKLTPEQRARYEDLIAASNLDKRDQAHEVKAATAVTPTASGDIIKTKHTKSGEDLFVVQMGDRVDRDTYNQINAHAKKLGGWYSSYKVGGAVPGFQFKDEAKATEFRGWLTGQGAASAAPSAEATPTEVTEPAQTDSKSKQVETLRTRAKTLRDKATAALNAERKENTNKRMTEAANARANAESELHFAGLLDAIADGIESGEVTYLRNLANGTQLTELNHALSRSLWNLPPARREALTSQGMIERAEDGRERWSAKATPEMMAEGAQMPGMDYFARNLKDVATKMQGASGFKQAGAKIMALVNAAINRDSKTVSITDPELIAKLKAYTSGVSDYDAKAVKEQINGYSRLERMGITNHTELRAALRELARLQAVLKKQAVPRDPLAEKMVALKRKLVGNRNAFIDFFPTPESHAADLVALAGIEPGMTVLEPSAGHGMLAEAARAAGAKVDAVELAVDLREILQAKGFGLVGGDFMDTTPAQSYDAVVMNPPFSNDMDIDHVRHAYDHLKPGGRLVAIVSATAGDRQNNKNKAFREWFDGLGGSEQAMPEGSFKASLNPTDVRTKIFVIDKPANEVKPLLSPEGKRVTVATPKGQSVEVQYRVMEAADLVASHDFEGNLNHDYPQQLQPRDRSKQTYRVQVGQIAAAPDGARLAASPETDRGAPIVRDGIVESGNGRTIGLKQAYQRGDAGVYRAYLLANATEFGLDAAAIEAMSAPVLVRERLTEMDDQQLRDFVVDSNTDAKMANSAAEDAGADAGKLTDDMLDLLNIPEGGDVLASQNNRFLQAFLSAIGENQSNSYVSRDGQWNDAYRKRVTAAIFAYGYDNQRLLDAATGEVDADGRNITTALINNAVGMAKLRQHSPERAKVISNYLAEAVESIARAKRSGQSLQEMAAQSDMLGGDTSPEGSLLAQAIAASARSAKAITGMVGDILTMLNKTTSADMFGAAVDPATPETAINETLKAISAYNQQKASQPKPGGDLFGLAGARNNHGAAPSVPRSGDASAAKGAGGVTEGRLELDGVSIRIPAIDEEQQRLYNQATHRGQGVNFASGISTGVGRILNDLKDAGLLDTAEQRAAAEAEVQAWANEEAINARKLMRDGIKTPSWVITGRSGRKAQSSAATERENNRQTQHYKDQDARIKALRDELKKLRPKEVIGRESFNYAWGKAKGMIAEYASALSGGQPNLLASLRKSMNSELSRYLQAMEKIDAQGFIKTLSEQDNRLKAAGYDGLVAIVGARSNPGKIISDAINGRIRFSKQAMAQGEKPAKHLTRKEAELVTKEWFKQYRGASGIDVQIHATQAELEKALGLAAQDGLIRRAAFDDDSGTLHVAADTIANPKRMREILRHEVLAHYGLANVLGDGEYTKLMSRLIQSQKDPSMKPVWEWVDTHYAGEDVGVQAEEVIAHLAELEQSAWRRGWDQVVAWVTKALRTVGFVPGGITAAETRVLIEGLGKKMKRGGPDNGGPDGGQKFSQEAAQPEKKGGLKMSQTNTAADAAMEKLNLGPKPDIIDKTKANLAKLRKVDRGAVESWVDRFIKKANTEVLDALAPIKYAEDAAGITDAADSGYVAARMATGAASTMQATMLYGLPEWNDGVIQRKAGTGEKDALLGIFSDLGADLHNWLGWMAGHRAELLMEQGRENLLDANDIAALKGQGKGKEAKFLDAKARWNRLNAATLDLAQEAGLFTKEARAEFESEWYIPFFRESDDGDVIAPFKTKGIANQNSGIKKLKGGEANTNDLLENIFTSTSKLIDASMKNMAAQKTVWNLADTGIIEVIPKPNKMDYQALANGKDRIMVKLEGEDYMIRVEDPDLYRAMTFFDRKPFGAMVNVAAKAKRLLTAGVTASPEFMLRNFLRDSLSSWAISKDGFRPVIDSIKGVEKTLAMDGSTIDVMFSGASFLGGYVNGNDPEAMADTVRKSLRRKGMTPEQIARYEKSIIRNAAQAKGVVANVWEKYNRYGEAFENANREAVYAAAIKAGKSHAQAAFESKDLMDFSMLGASRTMQVMTQLLPFFNARVQGLGKLTRELRDNPRAIAKRAGMITAASLALLAANWDDERYEELPDWDKDANWHFFVGDQHFRIPKPFEIGVLFGTIPERMVRAMGDKDTGAQFGKAVARAIGDTFALNPIPQLAKPVVETTVNYDFFKGGPIDGPQDLNVMAEARYNEQTSLLMRELGELTGFSPKQLEHLVIGYTGTMGSYVMAAADGLIRASRPGESASWRADEIPLVKAVYRGTGPAKSTQHMEEFYRMLSEVNQLKRTVDQYRSEGLDDKANELLEEQGGILKARRSLSRTQQQVRVVRNKIELIQRDRTMNAEEKRKRIDELLARRNDLVYQAVNKNRANWE</sequence>
<dbReference type="InterPro" id="IPR007848">
    <property type="entry name" value="Small_mtfrase_dom"/>
</dbReference>
<feature type="compositionally biased region" description="Polar residues" evidence="4">
    <location>
        <begin position="959"/>
        <end position="969"/>
    </location>
</feature>
<accession>A0AAC9FNP9</accession>
<dbReference type="RefSeq" id="WP_064339902.1">
    <property type="nucleotide sequence ID" value="NZ_CP014774.1"/>
</dbReference>
<feature type="compositionally biased region" description="Low complexity" evidence="4">
    <location>
        <begin position="1026"/>
        <end position="1042"/>
    </location>
</feature>
<dbReference type="GO" id="GO:0008170">
    <property type="term" value="F:N-methyltransferase activity"/>
    <property type="evidence" value="ECO:0007669"/>
    <property type="project" value="UniProtKB-ARBA"/>
</dbReference>
<evidence type="ECO:0008006" key="10">
    <source>
        <dbReference type="Google" id="ProtNLM"/>
    </source>
</evidence>
<evidence type="ECO:0000313" key="9">
    <source>
        <dbReference type="Proteomes" id="UP000076809"/>
    </source>
</evidence>
<dbReference type="GO" id="GO:0003676">
    <property type="term" value="F:nucleic acid binding"/>
    <property type="evidence" value="ECO:0007669"/>
    <property type="project" value="InterPro"/>
</dbReference>
<dbReference type="GO" id="GO:0008757">
    <property type="term" value="F:S-adenosylmethionine-dependent methyltransferase activity"/>
    <property type="evidence" value="ECO:0007669"/>
    <property type="project" value="UniProtKB-ARBA"/>
</dbReference>
<evidence type="ECO:0000259" key="5">
    <source>
        <dbReference type="Pfam" id="PF05175"/>
    </source>
</evidence>
<keyword evidence="3" id="KW-0949">S-adenosyl-L-methionine</keyword>
<organism evidence="8 9">
    <name type="scientific">Aeromonas veronii</name>
    <dbReference type="NCBI Taxonomy" id="654"/>
    <lineage>
        <taxon>Bacteria</taxon>
        <taxon>Pseudomonadati</taxon>
        <taxon>Pseudomonadota</taxon>
        <taxon>Gammaproteobacteria</taxon>
        <taxon>Aeromonadales</taxon>
        <taxon>Aeromonadaceae</taxon>
        <taxon>Aeromonas</taxon>
    </lineage>
</organism>
<feature type="domain" description="DdrB-like" evidence="6">
    <location>
        <begin position="2009"/>
        <end position="2139"/>
    </location>
</feature>
<dbReference type="InterPro" id="IPR002052">
    <property type="entry name" value="DNA_methylase_N6_adenine_CS"/>
</dbReference>
<feature type="region of interest" description="Disordered" evidence="4">
    <location>
        <begin position="787"/>
        <end position="808"/>
    </location>
</feature>
<protein>
    <recommendedName>
        <fullName evidence="10">PLxRFG domain-containing protein</fullName>
    </recommendedName>
</protein>
<feature type="region of interest" description="Disordered" evidence="4">
    <location>
        <begin position="1000"/>
        <end position="1073"/>
    </location>
</feature>
<feature type="domain" description="Methyltransferase small" evidence="5">
    <location>
        <begin position="1865"/>
        <end position="1939"/>
    </location>
</feature>
<feature type="compositionally biased region" description="Low complexity" evidence="4">
    <location>
        <begin position="1531"/>
        <end position="1549"/>
    </location>
</feature>
<dbReference type="InterPro" id="IPR029063">
    <property type="entry name" value="SAM-dependent_MTases_sf"/>
</dbReference>
<feature type="region of interest" description="Disordered" evidence="4">
    <location>
        <begin position="1183"/>
        <end position="1212"/>
    </location>
</feature>
<dbReference type="InterPro" id="IPR040561">
    <property type="entry name" value="LPD38"/>
</dbReference>
<dbReference type="EMBL" id="CP014774">
    <property type="protein sequence ID" value="ANB54847.1"/>
    <property type="molecule type" value="Genomic_DNA"/>
</dbReference>
<evidence type="ECO:0000256" key="1">
    <source>
        <dbReference type="ARBA" id="ARBA00022603"/>
    </source>
</evidence>
<name>A0AAC9FNP9_AERVE</name>
<proteinExistence type="predicted"/>
<dbReference type="PROSITE" id="PS00092">
    <property type="entry name" value="N6_MTASE"/>
    <property type="match status" value="1"/>
</dbReference>
<dbReference type="Pfam" id="PF18763">
    <property type="entry name" value="ddrB-ParB"/>
    <property type="match status" value="1"/>
</dbReference>
<dbReference type="PRINTS" id="PR00507">
    <property type="entry name" value="N12N6MTFRASE"/>
</dbReference>
<dbReference type="Pfam" id="PF05175">
    <property type="entry name" value="MTS"/>
    <property type="match status" value="1"/>
</dbReference>
<feature type="region of interest" description="Disordered" evidence="4">
    <location>
        <begin position="1530"/>
        <end position="1555"/>
    </location>
</feature>
<dbReference type="Proteomes" id="UP000076809">
    <property type="component" value="Chromosome"/>
</dbReference>
<feature type="region of interest" description="Disordered" evidence="4">
    <location>
        <begin position="569"/>
        <end position="612"/>
    </location>
</feature>
<evidence type="ECO:0000256" key="3">
    <source>
        <dbReference type="ARBA" id="ARBA00022691"/>
    </source>
</evidence>
<dbReference type="InterPro" id="IPR041398">
    <property type="entry name" value="DdrB_dom"/>
</dbReference>
<dbReference type="Gene3D" id="3.40.50.150">
    <property type="entry name" value="Vaccinia Virus protein VP39"/>
    <property type="match status" value="1"/>
</dbReference>
<dbReference type="SUPFAM" id="SSF53335">
    <property type="entry name" value="S-adenosyl-L-methionine-dependent methyltransferases"/>
    <property type="match status" value="1"/>
</dbReference>
<feature type="compositionally biased region" description="Polar residues" evidence="4">
    <location>
        <begin position="942"/>
        <end position="952"/>
    </location>
</feature>
<feature type="region of interest" description="Disordered" evidence="4">
    <location>
        <begin position="934"/>
        <end position="986"/>
    </location>
</feature>
<evidence type="ECO:0000256" key="4">
    <source>
        <dbReference type="SAM" id="MobiDB-lite"/>
    </source>
</evidence>
<feature type="region of interest" description="Disordered" evidence="4">
    <location>
        <begin position="642"/>
        <end position="737"/>
    </location>
</feature>
<keyword evidence="2" id="KW-0808">Transferase</keyword>